<evidence type="ECO:0000256" key="1">
    <source>
        <dbReference type="SAM" id="MobiDB-lite"/>
    </source>
</evidence>
<evidence type="ECO:0000313" key="3">
    <source>
        <dbReference type="Proteomes" id="UP000299102"/>
    </source>
</evidence>
<organism evidence="2 3">
    <name type="scientific">Eumeta variegata</name>
    <name type="common">Bagworm moth</name>
    <name type="synonym">Eumeta japonica</name>
    <dbReference type="NCBI Taxonomy" id="151549"/>
    <lineage>
        <taxon>Eukaryota</taxon>
        <taxon>Metazoa</taxon>
        <taxon>Ecdysozoa</taxon>
        <taxon>Arthropoda</taxon>
        <taxon>Hexapoda</taxon>
        <taxon>Insecta</taxon>
        <taxon>Pterygota</taxon>
        <taxon>Neoptera</taxon>
        <taxon>Endopterygota</taxon>
        <taxon>Lepidoptera</taxon>
        <taxon>Glossata</taxon>
        <taxon>Ditrysia</taxon>
        <taxon>Tineoidea</taxon>
        <taxon>Psychidae</taxon>
        <taxon>Oiketicinae</taxon>
        <taxon>Eumeta</taxon>
    </lineage>
</organism>
<evidence type="ECO:0000313" key="2">
    <source>
        <dbReference type="EMBL" id="GBP46798.1"/>
    </source>
</evidence>
<sequence>MADERRVRRRGRGRGCGAGAGRRPSRQLSGGCEIPQLAFNLVFISRPARPAGAARDPRHGGLSRRNNGPNFIFFIIFRAECGKATITPSKLKPDP</sequence>
<dbReference type="Proteomes" id="UP000299102">
    <property type="component" value="Unassembled WGS sequence"/>
</dbReference>
<proteinExistence type="predicted"/>
<accession>A0A4C1W622</accession>
<gene>
    <name evidence="2" type="ORF">EVAR_10766_1</name>
</gene>
<dbReference type="AlphaFoldDB" id="A0A4C1W622"/>
<protein>
    <submittedName>
        <fullName evidence="2">Uncharacterized protein</fullName>
    </submittedName>
</protein>
<feature type="region of interest" description="Disordered" evidence="1">
    <location>
        <begin position="1"/>
        <end position="29"/>
    </location>
</feature>
<keyword evidence="3" id="KW-1185">Reference proteome</keyword>
<reference evidence="2 3" key="1">
    <citation type="journal article" date="2019" name="Commun. Biol.">
        <title>The bagworm genome reveals a unique fibroin gene that provides high tensile strength.</title>
        <authorList>
            <person name="Kono N."/>
            <person name="Nakamura H."/>
            <person name="Ohtoshi R."/>
            <person name="Tomita M."/>
            <person name="Numata K."/>
            <person name="Arakawa K."/>
        </authorList>
    </citation>
    <scope>NUCLEOTIDE SEQUENCE [LARGE SCALE GENOMIC DNA]</scope>
</reference>
<comment type="caution">
    <text evidence="2">The sequence shown here is derived from an EMBL/GenBank/DDBJ whole genome shotgun (WGS) entry which is preliminary data.</text>
</comment>
<dbReference type="EMBL" id="BGZK01000489">
    <property type="protein sequence ID" value="GBP46798.1"/>
    <property type="molecule type" value="Genomic_DNA"/>
</dbReference>
<name>A0A4C1W622_EUMVA</name>